<dbReference type="AlphaFoldDB" id="A0A6C0U7L5"/>
<dbReference type="Pfam" id="PF00440">
    <property type="entry name" value="TetR_N"/>
    <property type="match status" value="1"/>
</dbReference>
<dbReference type="PANTHER" id="PTHR30055">
    <property type="entry name" value="HTH-TYPE TRANSCRIPTIONAL REGULATOR RUTR"/>
    <property type="match status" value="1"/>
</dbReference>
<dbReference type="GO" id="GO:0003700">
    <property type="term" value="F:DNA-binding transcription factor activity"/>
    <property type="evidence" value="ECO:0007669"/>
    <property type="project" value="TreeGrafter"/>
</dbReference>
<dbReference type="PROSITE" id="PS50977">
    <property type="entry name" value="HTH_TETR_2"/>
    <property type="match status" value="1"/>
</dbReference>
<keyword evidence="3" id="KW-0804">Transcription</keyword>
<name>A0A6C0U7L5_9GAMM</name>
<keyword evidence="2 4" id="KW-0238">DNA-binding</keyword>
<feature type="DNA-binding region" description="H-T-H motif" evidence="4">
    <location>
        <begin position="38"/>
        <end position="57"/>
    </location>
</feature>
<reference evidence="6 7" key="1">
    <citation type="submission" date="2020-02" db="EMBL/GenBank/DDBJ databases">
        <title>Genome sequencing for Kineobactrum sp. M2.</title>
        <authorList>
            <person name="Park S.-J."/>
        </authorList>
    </citation>
    <scope>NUCLEOTIDE SEQUENCE [LARGE SCALE GENOMIC DNA]</scope>
    <source>
        <strain evidence="6 7">M2</strain>
    </source>
</reference>
<evidence type="ECO:0000259" key="5">
    <source>
        <dbReference type="PROSITE" id="PS50977"/>
    </source>
</evidence>
<dbReference type="SUPFAM" id="SSF48498">
    <property type="entry name" value="Tetracyclin repressor-like, C-terminal domain"/>
    <property type="match status" value="1"/>
</dbReference>
<evidence type="ECO:0000256" key="4">
    <source>
        <dbReference type="PROSITE-ProRule" id="PRU00335"/>
    </source>
</evidence>
<sequence>MASPNDSKAGSYHHGDLRNALIVAAAELIEESGSTDFAMIDAARRAGVSSAAPYRHFRDKNSLLDAVAELGFLGLTEAGNAATAGQPQGSAEAIIALGKAYIGFVTSHPQFYSLMWGDMSWREVPAEQEKQSGSCFYALADAVGAWCRANGRDDEDVLQLSIKLWALAHGLSSIAMHGHVDYFLPQADAYALLESSTHTFLEGVRRGA</sequence>
<organism evidence="6 7">
    <name type="scientific">Kineobactrum salinum</name>
    <dbReference type="NCBI Taxonomy" id="2708301"/>
    <lineage>
        <taxon>Bacteria</taxon>
        <taxon>Pseudomonadati</taxon>
        <taxon>Pseudomonadota</taxon>
        <taxon>Gammaproteobacteria</taxon>
        <taxon>Cellvibrionales</taxon>
        <taxon>Halieaceae</taxon>
        <taxon>Kineobactrum</taxon>
    </lineage>
</organism>
<dbReference type="Gene3D" id="1.10.357.10">
    <property type="entry name" value="Tetracycline Repressor, domain 2"/>
    <property type="match status" value="1"/>
</dbReference>
<dbReference type="RefSeq" id="WP_163496756.1">
    <property type="nucleotide sequence ID" value="NZ_CP048711.1"/>
</dbReference>
<dbReference type="EMBL" id="CP048711">
    <property type="protein sequence ID" value="QIB67329.1"/>
    <property type="molecule type" value="Genomic_DNA"/>
</dbReference>
<dbReference type="GO" id="GO:0000976">
    <property type="term" value="F:transcription cis-regulatory region binding"/>
    <property type="evidence" value="ECO:0007669"/>
    <property type="project" value="TreeGrafter"/>
</dbReference>
<keyword evidence="7" id="KW-1185">Reference proteome</keyword>
<evidence type="ECO:0000313" key="6">
    <source>
        <dbReference type="EMBL" id="QIB67329.1"/>
    </source>
</evidence>
<dbReference type="PANTHER" id="PTHR30055:SF220">
    <property type="entry name" value="TETR-FAMILY REGULATORY PROTEIN"/>
    <property type="match status" value="1"/>
</dbReference>
<dbReference type="InterPro" id="IPR050109">
    <property type="entry name" value="HTH-type_TetR-like_transc_reg"/>
</dbReference>
<evidence type="ECO:0000256" key="1">
    <source>
        <dbReference type="ARBA" id="ARBA00023015"/>
    </source>
</evidence>
<feature type="domain" description="HTH tetR-type" evidence="5">
    <location>
        <begin position="15"/>
        <end position="75"/>
    </location>
</feature>
<dbReference type="InterPro" id="IPR001647">
    <property type="entry name" value="HTH_TetR"/>
</dbReference>
<evidence type="ECO:0000256" key="2">
    <source>
        <dbReference type="ARBA" id="ARBA00023125"/>
    </source>
</evidence>
<keyword evidence="1" id="KW-0805">Transcription regulation</keyword>
<dbReference type="Proteomes" id="UP000477680">
    <property type="component" value="Chromosome"/>
</dbReference>
<evidence type="ECO:0000313" key="7">
    <source>
        <dbReference type="Proteomes" id="UP000477680"/>
    </source>
</evidence>
<dbReference type="PRINTS" id="PR00455">
    <property type="entry name" value="HTHTETR"/>
</dbReference>
<dbReference type="SUPFAM" id="SSF46689">
    <property type="entry name" value="Homeodomain-like"/>
    <property type="match status" value="1"/>
</dbReference>
<dbReference type="InterPro" id="IPR025996">
    <property type="entry name" value="MT1864/Rv1816-like_C"/>
</dbReference>
<dbReference type="KEGG" id="kim:G3T16_19945"/>
<protein>
    <submittedName>
        <fullName evidence="6">TetR/AcrR family transcriptional regulator</fullName>
    </submittedName>
</protein>
<proteinExistence type="predicted"/>
<evidence type="ECO:0000256" key="3">
    <source>
        <dbReference type="ARBA" id="ARBA00023163"/>
    </source>
</evidence>
<dbReference type="InterPro" id="IPR009057">
    <property type="entry name" value="Homeodomain-like_sf"/>
</dbReference>
<accession>A0A6C0U7L5</accession>
<dbReference type="Pfam" id="PF13305">
    <property type="entry name" value="TetR_C_33"/>
    <property type="match status" value="1"/>
</dbReference>
<gene>
    <name evidence="6" type="ORF">G3T16_19945</name>
</gene>
<dbReference type="InterPro" id="IPR036271">
    <property type="entry name" value="Tet_transcr_reg_TetR-rel_C_sf"/>
</dbReference>